<feature type="region of interest" description="Disordered" evidence="3">
    <location>
        <begin position="159"/>
        <end position="194"/>
    </location>
</feature>
<feature type="chain" id="PRO_5045360083" evidence="4">
    <location>
        <begin position="17"/>
        <end position="194"/>
    </location>
</feature>
<keyword evidence="4" id="KW-0732">Signal</keyword>
<dbReference type="PANTHER" id="PTHR10380:SF230">
    <property type="entry name" value="CUTICULAR PROTEIN 47EE"/>
    <property type="match status" value="1"/>
</dbReference>
<dbReference type="PROSITE" id="PS00233">
    <property type="entry name" value="CHIT_BIND_RR_1"/>
    <property type="match status" value="1"/>
</dbReference>
<reference evidence="5" key="1">
    <citation type="journal article" date="2023" name="Insect Mol. Biol.">
        <title>Genome sequencing provides insights into the evolution of gene families encoding plant cell wall-degrading enzymes in longhorned beetles.</title>
        <authorList>
            <person name="Shin N.R."/>
            <person name="Okamura Y."/>
            <person name="Kirsch R."/>
            <person name="Pauchet Y."/>
        </authorList>
    </citation>
    <scope>NUCLEOTIDE SEQUENCE</scope>
    <source>
        <strain evidence="5">MMC_N1</strain>
    </source>
</reference>
<evidence type="ECO:0000256" key="3">
    <source>
        <dbReference type="SAM" id="MobiDB-lite"/>
    </source>
</evidence>
<dbReference type="PROSITE" id="PS51155">
    <property type="entry name" value="CHIT_BIND_RR_2"/>
    <property type="match status" value="1"/>
</dbReference>
<dbReference type="InterPro" id="IPR050468">
    <property type="entry name" value="Cuticle_Struct_Prot"/>
</dbReference>
<dbReference type="PANTHER" id="PTHR10380">
    <property type="entry name" value="CUTICLE PROTEIN"/>
    <property type="match status" value="1"/>
</dbReference>
<organism evidence="5 6">
    <name type="scientific">Molorchus minor</name>
    <dbReference type="NCBI Taxonomy" id="1323400"/>
    <lineage>
        <taxon>Eukaryota</taxon>
        <taxon>Metazoa</taxon>
        <taxon>Ecdysozoa</taxon>
        <taxon>Arthropoda</taxon>
        <taxon>Hexapoda</taxon>
        <taxon>Insecta</taxon>
        <taxon>Pterygota</taxon>
        <taxon>Neoptera</taxon>
        <taxon>Endopterygota</taxon>
        <taxon>Coleoptera</taxon>
        <taxon>Polyphaga</taxon>
        <taxon>Cucujiformia</taxon>
        <taxon>Chrysomeloidea</taxon>
        <taxon>Cerambycidae</taxon>
        <taxon>Lamiinae</taxon>
        <taxon>Monochamini</taxon>
        <taxon>Molorchus</taxon>
    </lineage>
</organism>
<dbReference type="Pfam" id="PF00379">
    <property type="entry name" value="Chitin_bind_4"/>
    <property type="match status" value="1"/>
</dbReference>
<proteinExistence type="predicted"/>
<dbReference type="EMBL" id="JAPWTJ010000558">
    <property type="protein sequence ID" value="KAJ8977358.1"/>
    <property type="molecule type" value="Genomic_DNA"/>
</dbReference>
<protein>
    <submittedName>
        <fullName evidence="5">Uncharacterized protein</fullName>
    </submittedName>
</protein>
<evidence type="ECO:0000256" key="1">
    <source>
        <dbReference type="ARBA" id="ARBA00022460"/>
    </source>
</evidence>
<dbReference type="InterPro" id="IPR031311">
    <property type="entry name" value="CHIT_BIND_RR_consensus"/>
</dbReference>
<sequence length="194" mass="21413">MNNEIFLLAVFGFASCGRLDSPYRPPYQRRYSSSIGSGQYSGQYPGPSSQYVIPSSYASQYSLRQQVPILRLEENNNGDGIYNYAYQTGNGITAQEQGDSRGGTRARGSYSYTSPDGAPVQLEYTADENGFQPQGDHLPVAPPIPEAIRKSIQFNLQTEARGIVDDGQYRPGPNEKYGGSQQYDASDSQVYRSF</sequence>
<comment type="caution">
    <text evidence="5">The sequence shown here is derived from an EMBL/GenBank/DDBJ whole genome shotgun (WGS) entry which is preliminary data.</text>
</comment>
<evidence type="ECO:0000313" key="5">
    <source>
        <dbReference type="EMBL" id="KAJ8977358.1"/>
    </source>
</evidence>
<dbReference type="Proteomes" id="UP001162164">
    <property type="component" value="Unassembled WGS sequence"/>
</dbReference>
<dbReference type="PRINTS" id="PR00947">
    <property type="entry name" value="CUTICLE"/>
</dbReference>
<gene>
    <name evidence="5" type="ORF">NQ317_009555</name>
</gene>
<accession>A0ABQ9JGL9</accession>
<evidence type="ECO:0000256" key="4">
    <source>
        <dbReference type="SAM" id="SignalP"/>
    </source>
</evidence>
<keyword evidence="6" id="KW-1185">Reference proteome</keyword>
<feature type="region of interest" description="Disordered" evidence="3">
    <location>
        <begin position="94"/>
        <end position="117"/>
    </location>
</feature>
<feature type="compositionally biased region" description="Polar residues" evidence="3">
    <location>
        <begin position="179"/>
        <end position="194"/>
    </location>
</feature>
<feature type="signal peptide" evidence="4">
    <location>
        <begin position="1"/>
        <end position="16"/>
    </location>
</feature>
<evidence type="ECO:0000313" key="6">
    <source>
        <dbReference type="Proteomes" id="UP001162164"/>
    </source>
</evidence>
<dbReference type="InterPro" id="IPR000618">
    <property type="entry name" value="Insect_cuticle"/>
</dbReference>
<evidence type="ECO:0000256" key="2">
    <source>
        <dbReference type="PROSITE-ProRule" id="PRU00497"/>
    </source>
</evidence>
<keyword evidence="1 2" id="KW-0193">Cuticle</keyword>
<name>A0ABQ9JGL9_9CUCU</name>